<evidence type="ECO:0000256" key="1">
    <source>
        <dbReference type="SAM" id="Phobius"/>
    </source>
</evidence>
<dbReference type="EMBL" id="QWIJ01001714">
    <property type="protein sequence ID" value="RMX73774.1"/>
    <property type="molecule type" value="Genomic_DNA"/>
</dbReference>
<evidence type="ECO:0000313" key="2">
    <source>
        <dbReference type="EMBL" id="RMX73774.1"/>
    </source>
</evidence>
<evidence type="ECO:0000313" key="3">
    <source>
        <dbReference type="EMBL" id="RMX91829.1"/>
    </source>
</evidence>
<protein>
    <submittedName>
        <fullName evidence="3">Uncharacterized protein</fullName>
    </submittedName>
</protein>
<gene>
    <name evidence="3" type="ORF">D0868_13760</name>
    <name evidence="2" type="ORF">D0869_13268</name>
</gene>
<keyword evidence="1" id="KW-1133">Transmembrane helix</keyword>
<dbReference type="EMBL" id="QWIK01001887">
    <property type="protein sequence ID" value="RMX91829.1"/>
    <property type="molecule type" value="Genomic_DNA"/>
</dbReference>
<keyword evidence="1" id="KW-0472">Membrane</keyword>
<keyword evidence="1" id="KW-0812">Transmembrane</keyword>
<sequence length="276" mass="31506">KARPPAIAAPEYFSYSVTTYTVYAGNPASAIAVTSTVTNVIGTTDATNAANCEYCEVNGIFPAAHPTLSTSLPPASATSAQASSDIMSVQPTDAHGIWYHQPWTFTASGLLLIYSLLSLGALWMLFITRRLDRKLNWISSDDPRRDHLRLFDLWRVSTSEPDQDLTPTDAQLQMARERAQQRQSIVSIVETEINYDDEIDDQARNRHSQEWTITAEGNIEMRTMQRQGYAFWNSPDYQQARMMQIMIEHEIYDEAQFNAEMRNRQMRGDRWSQDFY</sequence>
<feature type="transmembrane region" description="Helical" evidence="1">
    <location>
        <begin position="103"/>
        <end position="126"/>
    </location>
</feature>
<proteinExistence type="predicted"/>
<accession>A0A3M6XM78</accession>
<dbReference type="AlphaFoldDB" id="A0A3M6XM78"/>
<evidence type="ECO:0000313" key="5">
    <source>
        <dbReference type="Proteomes" id="UP000282582"/>
    </source>
</evidence>
<dbReference type="Proteomes" id="UP000282582">
    <property type="component" value="Unassembled WGS sequence"/>
</dbReference>
<comment type="caution">
    <text evidence="3">The sequence shown here is derived from an EMBL/GenBank/DDBJ whole genome shotgun (WGS) entry which is preliminary data.</text>
</comment>
<dbReference type="Proteomes" id="UP000281245">
    <property type="component" value="Unassembled WGS sequence"/>
</dbReference>
<organism evidence="3 5">
    <name type="scientific">Hortaea werneckii</name>
    <name type="common">Black yeast</name>
    <name type="synonym">Cladosporium werneckii</name>
    <dbReference type="NCBI Taxonomy" id="91943"/>
    <lineage>
        <taxon>Eukaryota</taxon>
        <taxon>Fungi</taxon>
        <taxon>Dikarya</taxon>
        <taxon>Ascomycota</taxon>
        <taxon>Pezizomycotina</taxon>
        <taxon>Dothideomycetes</taxon>
        <taxon>Dothideomycetidae</taxon>
        <taxon>Mycosphaerellales</taxon>
        <taxon>Teratosphaeriaceae</taxon>
        <taxon>Hortaea</taxon>
    </lineage>
</organism>
<evidence type="ECO:0000313" key="4">
    <source>
        <dbReference type="Proteomes" id="UP000281245"/>
    </source>
</evidence>
<dbReference type="OrthoDB" id="3898359at2759"/>
<name>A0A3M6XM78_HORWE</name>
<feature type="non-terminal residue" evidence="3">
    <location>
        <position position="1"/>
    </location>
</feature>
<reference evidence="4 5" key="1">
    <citation type="journal article" date="2018" name="BMC Genomics">
        <title>Genomic evidence for intraspecific hybridization in a clonal and extremely halotolerant yeast.</title>
        <authorList>
            <person name="Gostincar C."/>
            <person name="Stajich J.E."/>
            <person name="Zupancic J."/>
            <person name="Zalar P."/>
            <person name="Gunde-Cimerman N."/>
        </authorList>
    </citation>
    <scope>NUCLEOTIDE SEQUENCE [LARGE SCALE GENOMIC DNA]</scope>
    <source>
        <strain evidence="3 5">EXF-6654</strain>
        <strain evidence="2 4">EXF-6656</strain>
    </source>
</reference>